<proteinExistence type="inferred from homology"/>
<dbReference type="AlphaFoldDB" id="A0A4P8IF05"/>
<gene>
    <name evidence="5" type="ORF">AR1Y2_2924</name>
</gene>
<evidence type="ECO:0000259" key="4">
    <source>
        <dbReference type="SMART" id="SM00967"/>
    </source>
</evidence>
<accession>A0A4P8IF05</accession>
<dbReference type="Pfam" id="PF00588">
    <property type="entry name" value="SpoU_methylase"/>
    <property type="match status" value="1"/>
</dbReference>
<dbReference type="InterPro" id="IPR053888">
    <property type="entry name" value="MRM3-like_sub_bind"/>
</dbReference>
<dbReference type="InterPro" id="IPR013123">
    <property type="entry name" value="SpoU_subst-bd"/>
</dbReference>
<dbReference type="SMART" id="SM00967">
    <property type="entry name" value="SpoU_sub_bind"/>
    <property type="match status" value="1"/>
</dbReference>
<evidence type="ECO:0000313" key="6">
    <source>
        <dbReference type="Proteomes" id="UP000298653"/>
    </source>
</evidence>
<keyword evidence="3 5" id="KW-0808">Transferase</keyword>
<dbReference type="GO" id="GO:0005737">
    <property type="term" value="C:cytoplasm"/>
    <property type="evidence" value="ECO:0007669"/>
    <property type="project" value="UniProtKB-ARBA"/>
</dbReference>
<dbReference type="InterPro" id="IPR029064">
    <property type="entry name" value="Ribosomal_eL30-like_sf"/>
</dbReference>
<keyword evidence="6" id="KW-1185">Reference proteome</keyword>
<dbReference type="InterPro" id="IPR051259">
    <property type="entry name" value="rRNA_Methyltransferase"/>
</dbReference>
<dbReference type="PANTHER" id="PTHR43191">
    <property type="entry name" value="RRNA METHYLTRANSFERASE 3"/>
    <property type="match status" value="1"/>
</dbReference>
<dbReference type="Gene3D" id="3.30.1330.30">
    <property type="match status" value="1"/>
</dbReference>
<evidence type="ECO:0000256" key="1">
    <source>
        <dbReference type="ARBA" id="ARBA00007228"/>
    </source>
</evidence>
<dbReference type="GO" id="GO:0008176">
    <property type="term" value="F:tRNA (guanine(46)-N7)-methyltransferase activity"/>
    <property type="evidence" value="ECO:0007669"/>
    <property type="project" value="UniProtKB-EC"/>
</dbReference>
<dbReference type="Pfam" id="PF22435">
    <property type="entry name" value="MRM3-like_sub_bind"/>
    <property type="match status" value="1"/>
</dbReference>
<comment type="similarity">
    <text evidence="1">Belongs to the class IV-like SAM-binding methyltransferase superfamily. RNA methyltransferase TrmH family.</text>
</comment>
<dbReference type="PANTHER" id="PTHR43191:SF2">
    <property type="entry name" value="RRNA METHYLTRANSFERASE 3, MITOCHONDRIAL"/>
    <property type="match status" value="1"/>
</dbReference>
<keyword evidence="2 5" id="KW-0489">Methyltransferase</keyword>
<name>A0A4P8IF05_9FIRM</name>
<dbReference type="KEGG" id="arf:AR1Y2_2924"/>
<dbReference type="InterPro" id="IPR001537">
    <property type="entry name" value="SpoU_MeTrfase"/>
</dbReference>
<dbReference type="InterPro" id="IPR029026">
    <property type="entry name" value="tRNA_m1G_MTases_N"/>
</dbReference>
<dbReference type="InterPro" id="IPR029028">
    <property type="entry name" value="Alpha/beta_knot_MTases"/>
</dbReference>
<evidence type="ECO:0000313" key="5">
    <source>
        <dbReference type="EMBL" id="QCP36378.1"/>
    </source>
</evidence>
<dbReference type="SUPFAM" id="SSF55315">
    <property type="entry name" value="L30e-like"/>
    <property type="match status" value="1"/>
</dbReference>
<evidence type="ECO:0000256" key="2">
    <source>
        <dbReference type="ARBA" id="ARBA00022603"/>
    </source>
</evidence>
<protein>
    <submittedName>
        <fullName evidence="5">Putative tRNA methyltransferase</fullName>
        <ecNumber evidence="5">2.1.1.33</ecNumber>
    </submittedName>
</protein>
<dbReference type="OrthoDB" id="9785673at2"/>
<dbReference type="EC" id="2.1.1.33" evidence="5"/>
<organism evidence="5 6">
    <name type="scientific">Anaerostipes rhamnosivorans</name>
    <dbReference type="NCBI Taxonomy" id="1229621"/>
    <lineage>
        <taxon>Bacteria</taxon>
        <taxon>Bacillati</taxon>
        <taxon>Bacillota</taxon>
        <taxon>Clostridia</taxon>
        <taxon>Lachnospirales</taxon>
        <taxon>Lachnospiraceae</taxon>
        <taxon>Anaerostipes</taxon>
    </lineage>
</organism>
<dbReference type="CDD" id="cd18095">
    <property type="entry name" value="SpoU-like_rRNA-MTase"/>
    <property type="match status" value="1"/>
</dbReference>
<dbReference type="SUPFAM" id="SSF75217">
    <property type="entry name" value="alpha/beta knot"/>
    <property type="match status" value="1"/>
</dbReference>
<sequence>MITTSQNKQIKQVVKLLKSSRERKKTGLFVIEGLRMFREIPEDRREKVFVSSDFLQEHGEILRDVSFEEVSSQVFREISDTETPQGILSLVRMEQTPISEIIKRDGNSILLLENLQDPGNLGTLIRTGEGAGVCCVIMSKDTVDIYNPKVIRSTMGSIFRVPFCYVEDLAEMVELLKQRFIHVYAAHLDGTDYTEESYDKISAFLIGNEGNGLTDRIAALADKRIRIPMEGRVESLNAAMAGGLLMYEARRQRKGGS</sequence>
<dbReference type="GO" id="GO:0003723">
    <property type="term" value="F:RNA binding"/>
    <property type="evidence" value="ECO:0007669"/>
    <property type="project" value="InterPro"/>
</dbReference>
<dbReference type="EMBL" id="CP040058">
    <property type="protein sequence ID" value="QCP36378.1"/>
    <property type="molecule type" value="Genomic_DNA"/>
</dbReference>
<dbReference type="Proteomes" id="UP000298653">
    <property type="component" value="Chromosome"/>
</dbReference>
<dbReference type="RefSeq" id="WP_137329621.1">
    <property type="nucleotide sequence ID" value="NZ_CP040058.1"/>
</dbReference>
<feature type="domain" description="RNA 2-O ribose methyltransferase substrate binding" evidence="4">
    <location>
        <begin position="30"/>
        <end position="97"/>
    </location>
</feature>
<reference evidence="5 6" key="1">
    <citation type="submission" date="2019-05" db="EMBL/GenBank/DDBJ databases">
        <title>Complete genome sequencing of Anaerostipes rhamnosivorans.</title>
        <authorList>
            <person name="Bui T.P.N."/>
            <person name="de Vos W.M."/>
        </authorList>
    </citation>
    <scope>NUCLEOTIDE SEQUENCE [LARGE SCALE GENOMIC DNA]</scope>
    <source>
        <strain evidence="5 6">1y2</strain>
    </source>
</reference>
<evidence type="ECO:0000256" key="3">
    <source>
        <dbReference type="ARBA" id="ARBA00022679"/>
    </source>
</evidence>
<dbReference type="Gene3D" id="3.40.1280.10">
    <property type="match status" value="1"/>
</dbReference>